<evidence type="ECO:0000313" key="9">
    <source>
        <dbReference type="Proteomes" id="UP000558113"/>
    </source>
</evidence>
<dbReference type="PROSITE" id="PS50983">
    <property type="entry name" value="FE_B12_PBP"/>
    <property type="match status" value="1"/>
</dbReference>
<dbReference type="RefSeq" id="WP_161702756.1">
    <property type="nucleotide sequence ID" value="NZ_JAAAMU010000016.1"/>
</dbReference>
<comment type="similarity">
    <text evidence="2">Belongs to the bacterial solute-binding protein 8 family.</text>
</comment>
<dbReference type="PANTHER" id="PTHR30532:SF26">
    <property type="entry name" value="IRON(3+)-HYDROXAMATE-BINDING PROTEIN FHUD"/>
    <property type="match status" value="1"/>
</dbReference>
<dbReference type="CDD" id="cd01138">
    <property type="entry name" value="FeuA"/>
    <property type="match status" value="1"/>
</dbReference>
<accession>A0A7X4YT63</accession>
<dbReference type="OrthoDB" id="2241086at2"/>
<feature type="signal peptide" evidence="6">
    <location>
        <begin position="1"/>
        <end position="20"/>
    </location>
</feature>
<proteinExistence type="inferred from homology"/>
<sequence>MRKKFISSALILVFTLIVSACGSNSNESDANPSASANAAADSNAGTANEAGTEMNSESNTEAGTNPGDSSGTITYQSENGPVVVPANPQRVVALAGFSGHLHTLGIPIVAVDEWSKQNPNFAVYLGDTPEVNDEDLEKIIELKPDLIIAAGDVKNDDKLKQIAPTITYTYGKVAYLDQFLEIGKLVNKEAEAQAWIDDFKKRAQAAGEKIRTKIGADATVTVMESYEKQLYVYGDHYTRGTEILYQEMKLNMPDKVKQQAQKEGYYALSTELLPQYAGDYIVFSKDLAQDNSFQETTMYKNLTAVKNKHVFEVDTNRAYFDDPVTLDYLLDFIVKSFLG</sequence>
<feature type="domain" description="Fe/B12 periplasmic-binding" evidence="7">
    <location>
        <begin position="89"/>
        <end position="339"/>
    </location>
</feature>
<keyword evidence="3" id="KW-0813">Transport</keyword>
<keyword evidence="4 6" id="KW-0732">Signal</keyword>
<feature type="region of interest" description="Disordered" evidence="5">
    <location>
        <begin position="25"/>
        <end position="80"/>
    </location>
</feature>
<dbReference type="EMBL" id="JAAAMU010000016">
    <property type="protein sequence ID" value="NBC72110.1"/>
    <property type="molecule type" value="Genomic_DNA"/>
</dbReference>
<evidence type="ECO:0000256" key="1">
    <source>
        <dbReference type="ARBA" id="ARBA00004196"/>
    </source>
</evidence>
<evidence type="ECO:0000256" key="2">
    <source>
        <dbReference type="ARBA" id="ARBA00008814"/>
    </source>
</evidence>
<dbReference type="Gene3D" id="3.40.50.1980">
    <property type="entry name" value="Nitrogenase molybdenum iron protein domain"/>
    <property type="match status" value="2"/>
</dbReference>
<comment type="subcellular location">
    <subcellularLocation>
        <location evidence="1">Cell envelope</location>
    </subcellularLocation>
</comment>
<evidence type="ECO:0000256" key="3">
    <source>
        <dbReference type="ARBA" id="ARBA00022448"/>
    </source>
</evidence>
<name>A0A7X4YT63_9BACL</name>
<evidence type="ECO:0000256" key="4">
    <source>
        <dbReference type="ARBA" id="ARBA00022729"/>
    </source>
</evidence>
<dbReference type="InterPro" id="IPR051313">
    <property type="entry name" value="Bact_iron-sidero_bind"/>
</dbReference>
<evidence type="ECO:0000313" key="8">
    <source>
        <dbReference type="EMBL" id="NBC72110.1"/>
    </source>
</evidence>
<evidence type="ECO:0000256" key="6">
    <source>
        <dbReference type="SAM" id="SignalP"/>
    </source>
</evidence>
<organism evidence="8 9">
    <name type="scientific">Paenibacillus sacheonensis</name>
    <dbReference type="NCBI Taxonomy" id="742054"/>
    <lineage>
        <taxon>Bacteria</taxon>
        <taxon>Bacillati</taxon>
        <taxon>Bacillota</taxon>
        <taxon>Bacilli</taxon>
        <taxon>Bacillales</taxon>
        <taxon>Paenibacillaceae</taxon>
        <taxon>Paenibacillus</taxon>
    </lineage>
</organism>
<dbReference type="GO" id="GO:1901678">
    <property type="term" value="P:iron coordination entity transport"/>
    <property type="evidence" value="ECO:0007669"/>
    <property type="project" value="UniProtKB-ARBA"/>
</dbReference>
<comment type="caution">
    <text evidence="8">The sequence shown here is derived from an EMBL/GenBank/DDBJ whole genome shotgun (WGS) entry which is preliminary data.</text>
</comment>
<dbReference type="InterPro" id="IPR002491">
    <property type="entry name" value="ABC_transptr_periplasmic_BD"/>
</dbReference>
<reference evidence="8 9" key="1">
    <citation type="submission" date="2020-01" db="EMBL/GenBank/DDBJ databases">
        <title>Paenibacillus soybeanensis sp. nov. isolated from the nodules of soybean (Glycine max(L.) Merr).</title>
        <authorList>
            <person name="Wang H."/>
        </authorList>
    </citation>
    <scope>NUCLEOTIDE SEQUENCE [LARGE SCALE GENOMIC DNA]</scope>
    <source>
        <strain evidence="8 9">DSM 23054</strain>
    </source>
</reference>
<keyword evidence="9" id="KW-1185">Reference proteome</keyword>
<gene>
    <name evidence="8" type="ORF">GT003_24195</name>
</gene>
<feature type="compositionally biased region" description="Low complexity" evidence="5">
    <location>
        <begin position="25"/>
        <end position="50"/>
    </location>
</feature>
<evidence type="ECO:0000259" key="7">
    <source>
        <dbReference type="PROSITE" id="PS50983"/>
    </source>
</evidence>
<protein>
    <submittedName>
        <fullName evidence="8">ABC transporter substrate-binding protein</fullName>
    </submittedName>
</protein>
<dbReference type="Proteomes" id="UP000558113">
    <property type="component" value="Unassembled WGS sequence"/>
</dbReference>
<feature type="compositionally biased region" description="Polar residues" evidence="5">
    <location>
        <begin position="53"/>
        <end position="79"/>
    </location>
</feature>
<feature type="chain" id="PRO_5039103784" evidence="6">
    <location>
        <begin position="21"/>
        <end position="339"/>
    </location>
</feature>
<dbReference type="SUPFAM" id="SSF53807">
    <property type="entry name" value="Helical backbone' metal receptor"/>
    <property type="match status" value="1"/>
</dbReference>
<dbReference type="AlphaFoldDB" id="A0A7X4YT63"/>
<dbReference type="PROSITE" id="PS51257">
    <property type="entry name" value="PROKAR_LIPOPROTEIN"/>
    <property type="match status" value="1"/>
</dbReference>
<dbReference type="GO" id="GO:0030288">
    <property type="term" value="C:outer membrane-bounded periplasmic space"/>
    <property type="evidence" value="ECO:0007669"/>
    <property type="project" value="TreeGrafter"/>
</dbReference>
<evidence type="ECO:0000256" key="5">
    <source>
        <dbReference type="SAM" id="MobiDB-lite"/>
    </source>
</evidence>
<dbReference type="PANTHER" id="PTHR30532">
    <property type="entry name" value="IRON III DICITRATE-BINDING PERIPLASMIC PROTEIN"/>
    <property type="match status" value="1"/>
</dbReference>
<dbReference type="Pfam" id="PF01497">
    <property type="entry name" value="Peripla_BP_2"/>
    <property type="match status" value="1"/>
</dbReference>